<dbReference type="AlphaFoldDB" id="A0A1J1GND6"/>
<feature type="compositionally biased region" description="Low complexity" evidence="1">
    <location>
        <begin position="68"/>
        <end position="84"/>
    </location>
</feature>
<dbReference type="RefSeq" id="XP_028531023.1">
    <property type="nucleotide sequence ID" value="XM_028675222.1"/>
</dbReference>
<feature type="transmembrane region" description="Helical" evidence="2">
    <location>
        <begin position="7"/>
        <end position="27"/>
    </location>
</feature>
<organism evidence="3 4">
    <name type="scientific">Plasmodium relictum</name>
    <dbReference type="NCBI Taxonomy" id="85471"/>
    <lineage>
        <taxon>Eukaryota</taxon>
        <taxon>Sar</taxon>
        <taxon>Alveolata</taxon>
        <taxon>Apicomplexa</taxon>
        <taxon>Aconoidasida</taxon>
        <taxon>Haemosporida</taxon>
        <taxon>Plasmodiidae</taxon>
        <taxon>Plasmodium</taxon>
        <taxon>Plasmodium (Haemamoeba)</taxon>
    </lineage>
</organism>
<sequence>MKISKIIYFLNFIIFVNLLTPCLSSYYDRHTNNEYSSLRRSIHSVPGGNCYSTDSFGRNTDEASSICSGSSEETESLSGSSTITEGEEDIPNCEKYFSHTRCNIPPNLQIFVQFITKKLQKKYNDTLPHFKHHVRNPDHLRGVIVSSASKYGIPLSEQMVHTLVKKVYIDIVTV</sequence>
<keyword evidence="2" id="KW-0812">Transmembrane</keyword>
<dbReference type="OrthoDB" id="10574964at2759"/>
<evidence type="ECO:0000256" key="1">
    <source>
        <dbReference type="SAM" id="MobiDB-lite"/>
    </source>
</evidence>
<dbReference type="Pfam" id="PF09716">
    <property type="entry name" value="ETRAMP"/>
    <property type="match status" value="1"/>
</dbReference>
<keyword evidence="2" id="KW-0472">Membrane</keyword>
<dbReference type="VEuPathDB" id="PlasmoDB:PRELSG_0016300"/>
<evidence type="ECO:0000256" key="2">
    <source>
        <dbReference type="SAM" id="Phobius"/>
    </source>
</evidence>
<keyword evidence="2" id="KW-1133">Transmembrane helix</keyword>
<dbReference type="Proteomes" id="UP000220158">
    <property type="component" value="Unassembled WGS sequence"/>
</dbReference>
<proteinExistence type="predicted"/>
<reference evidence="3 4" key="1">
    <citation type="submission" date="2015-04" db="EMBL/GenBank/DDBJ databases">
        <authorList>
            <consortium name="Pathogen Informatics"/>
        </authorList>
    </citation>
    <scope>NUCLEOTIDE SEQUENCE [LARGE SCALE GENOMIC DNA]</scope>
    <source>
        <strain evidence="3 4">SGS1</strain>
    </source>
</reference>
<keyword evidence="4" id="KW-1185">Reference proteome</keyword>
<dbReference type="GeneID" id="39734087"/>
<evidence type="ECO:0000313" key="3">
    <source>
        <dbReference type="EMBL" id="CRG83959.1"/>
    </source>
</evidence>
<protein>
    <submittedName>
        <fullName evidence="3">Early transcribed membrane protein</fullName>
    </submittedName>
</protein>
<evidence type="ECO:0000313" key="4">
    <source>
        <dbReference type="Proteomes" id="UP000220158"/>
    </source>
</evidence>
<accession>A0A1J1GND6</accession>
<feature type="region of interest" description="Disordered" evidence="1">
    <location>
        <begin position="62"/>
        <end position="87"/>
    </location>
</feature>
<gene>
    <name evidence="3" type="primary">ETRAMP</name>
    <name evidence="3" type="ORF">PRELSG_0016300</name>
</gene>
<dbReference type="EMBL" id="CVMU01000001">
    <property type="protein sequence ID" value="CRG83959.1"/>
    <property type="molecule type" value="Genomic_DNA"/>
</dbReference>
<dbReference type="KEGG" id="prel:PRELSG_0016300"/>
<name>A0A1J1GND6_PLARL</name>